<evidence type="ECO:0000313" key="4">
    <source>
        <dbReference type="Proteomes" id="UP000291981"/>
    </source>
</evidence>
<dbReference type="Pfam" id="PF03099">
    <property type="entry name" value="BPL_LplA_LipB"/>
    <property type="match status" value="1"/>
</dbReference>
<dbReference type="RefSeq" id="WP_130612712.1">
    <property type="nucleotide sequence ID" value="NZ_SGIU01000002.1"/>
</dbReference>
<evidence type="ECO:0000256" key="1">
    <source>
        <dbReference type="ARBA" id="ARBA00022598"/>
    </source>
</evidence>
<dbReference type="GO" id="GO:0005737">
    <property type="term" value="C:cytoplasm"/>
    <property type="evidence" value="ECO:0007669"/>
    <property type="project" value="TreeGrafter"/>
</dbReference>
<dbReference type="PANTHER" id="PTHR12835:SF5">
    <property type="entry name" value="BIOTIN--PROTEIN LIGASE"/>
    <property type="match status" value="1"/>
</dbReference>
<organism evidence="3 4">
    <name type="scientific">Flagellimonas allohymeniacidonis</name>
    <dbReference type="NCBI Taxonomy" id="2517819"/>
    <lineage>
        <taxon>Bacteria</taxon>
        <taxon>Pseudomonadati</taxon>
        <taxon>Bacteroidota</taxon>
        <taxon>Flavobacteriia</taxon>
        <taxon>Flavobacteriales</taxon>
        <taxon>Flavobacteriaceae</taxon>
        <taxon>Flagellimonas</taxon>
    </lineage>
</organism>
<dbReference type="SUPFAM" id="SSF55681">
    <property type="entry name" value="Class II aaRS and biotin synthetases"/>
    <property type="match status" value="1"/>
</dbReference>
<dbReference type="InterPro" id="IPR004408">
    <property type="entry name" value="Biotin_CoA_COase_ligase"/>
</dbReference>
<reference evidence="3 4" key="1">
    <citation type="submission" date="2019-02" db="EMBL/GenBank/DDBJ databases">
        <title>Draft genome sequence of Muricauda sp. 176CP4-71.</title>
        <authorList>
            <person name="Park J.-S."/>
        </authorList>
    </citation>
    <scope>NUCLEOTIDE SEQUENCE [LARGE SCALE GENOMIC DNA]</scope>
    <source>
        <strain evidence="3 4">176CP4-71</strain>
    </source>
</reference>
<gene>
    <name evidence="3" type="ORF">EW142_08570</name>
</gene>
<dbReference type="EMBL" id="SGIU01000002">
    <property type="protein sequence ID" value="TAI46748.1"/>
    <property type="molecule type" value="Genomic_DNA"/>
</dbReference>
<dbReference type="OrthoDB" id="9807064at2"/>
<dbReference type="PROSITE" id="PS51733">
    <property type="entry name" value="BPL_LPL_CATALYTIC"/>
    <property type="match status" value="1"/>
</dbReference>
<keyword evidence="1 3" id="KW-0436">Ligase</keyword>
<dbReference type="NCBIfam" id="TIGR00121">
    <property type="entry name" value="birA_ligase"/>
    <property type="match status" value="1"/>
</dbReference>
<dbReference type="CDD" id="cd16442">
    <property type="entry name" value="BPL"/>
    <property type="match status" value="1"/>
</dbReference>
<name>A0A4Q8QCD0_9FLAO</name>
<dbReference type="AlphaFoldDB" id="A0A4Q8QCD0"/>
<evidence type="ECO:0000313" key="3">
    <source>
        <dbReference type="EMBL" id="TAI46748.1"/>
    </source>
</evidence>
<proteinExistence type="predicted"/>
<dbReference type="GO" id="GO:0004077">
    <property type="term" value="F:biotin--[biotin carboxyl-carrier protein] ligase activity"/>
    <property type="evidence" value="ECO:0007669"/>
    <property type="project" value="UniProtKB-EC"/>
</dbReference>
<dbReference type="EC" id="6.3.4.15" evidence="3"/>
<accession>A0A4Q8QCD0</accession>
<protein>
    <submittedName>
        <fullName evidence="3">Biotin--[acetyl-CoA-carboxylase] ligase</fullName>
        <ecNumber evidence="3">6.3.4.15</ecNumber>
    </submittedName>
</protein>
<keyword evidence="4" id="KW-1185">Reference proteome</keyword>
<sequence length="247" mass="28042">MGELTEIIKLDATDSTNLYLKDLLLSQELLDYTTVVTKNQRKGRGQLGTIWETEEGKNLTFSVLKNLGSCKVSEQFKLNICVSLAVYDALNQYEVPNIKIKWPNDIMSGSFKICGILIENLLKGQFIKNVIIGIGLNVNQTQFGTLTKASSLSGVMGRQFDLNELLASLRSNLKLRLDAINQKTFQQLQTEYEQLLFRKDKPSTFKNQQEELFMGIIRGISEEGKLIVELEDDSVQKYDLKEVTLQY</sequence>
<evidence type="ECO:0000259" key="2">
    <source>
        <dbReference type="PROSITE" id="PS51733"/>
    </source>
</evidence>
<feature type="domain" description="BPL/LPL catalytic" evidence="2">
    <location>
        <begin position="1"/>
        <end position="181"/>
    </location>
</feature>
<comment type="caution">
    <text evidence="3">The sequence shown here is derived from an EMBL/GenBank/DDBJ whole genome shotgun (WGS) entry which is preliminary data.</text>
</comment>
<dbReference type="Proteomes" id="UP000291981">
    <property type="component" value="Unassembled WGS sequence"/>
</dbReference>
<dbReference type="Gene3D" id="3.30.930.10">
    <property type="entry name" value="Bira Bifunctional Protein, Domain 2"/>
    <property type="match status" value="1"/>
</dbReference>
<dbReference type="InterPro" id="IPR045864">
    <property type="entry name" value="aa-tRNA-synth_II/BPL/LPL"/>
</dbReference>
<dbReference type="PANTHER" id="PTHR12835">
    <property type="entry name" value="BIOTIN PROTEIN LIGASE"/>
    <property type="match status" value="1"/>
</dbReference>
<dbReference type="InterPro" id="IPR004143">
    <property type="entry name" value="BPL_LPL_catalytic"/>
</dbReference>